<keyword evidence="3" id="KW-0067">ATP-binding</keyword>
<keyword evidence="1" id="KW-0436">Ligase</keyword>
<sequence length="188" mass="21379">MKLSMFFLDGAHTIESMEICLKWFKEKTSNSNRNRVLIFNLTGERNPEVFFKQLSKAKFDIVIFVPNVGSDKDSADTVDHILPTDQQLRRCEAYSKKWSQMQSNGKTETIKLFPSFSRAVNFIQNQGMCDILVTGSIHLIGAALSVLNPTLNGKSTKIFSFKGFQNLDTIPKKSKVLHREQITADKRD</sequence>
<accession>A0ABQ9K4X8</accession>
<dbReference type="PANTHER" id="PTHR11136:SF5">
    <property type="entry name" value="FOLYLPOLYGLUTAMATE SYNTHASE, MITOCHONDRIAL"/>
    <property type="match status" value="1"/>
</dbReference>
<evidence type="ECO:0000256" key="3">
    <source>
        <dbReference type="ARBA" id="ARBA00022840"/>
    </source>
</evidence>
<evidence type="ECO:0000313" key="4">
    <source>
        <dbReference type="EMBL" id="KAJ8985656.1"/>
    </source>
</evidence>
<evidence type="ECO:0000313" key="5">
    <source>
        <dbReference type="Proteomes" id="UP001162164"/>
    </source>
</evidence>
<feature type="non-terminal residue" evidence="4">
    <location>
        <position position="188"/>
    </location>
</feature>
<keyword evidence="2" id="KW-0547">Nucleotide-binding</keyword>
<name>A0ABQ9K4X8_9CUCU</name>
<dbReference type="InterPro" id="IPR001645">
    <property type="entry name" value="Folylpolyglutamate_synth"/>
</dbReference>
<reference evidence="4" key="1">
    <citation type="journal article" date="2023" name="Insect Mol. Biol.">
        <title>Genome sequencing provides insights into the evolution of gene families encoding plant cell wall-degrading enzymes in longhorned beetles.</title>
        <authorList>
            <person name="Shin N.R."/>
            <person name="Okamura Y."/>
            <person name="Kirsch R."/>
            <person name="Pauchet Y."/>
        </authorList>
    </citation>
    <scope>NUCLEOTIDE SEQUENCE</scope>
    <source>
        <strain evidence="4">MMC_N1</strain>
    </source>
</reference>
<organism evidence="4 5">
    <name type="scientific">Molorchus minor</name>
    <dbReference type="NCBI Taxonomy" id="1323400"/>
    <lineage>
        <taxon>Eukaryota</taxon>
        <taxon>Metazoa</taxon>
        <taxon>Ecdysozoa</taxon>
        <taxon>Arthropoda</taxon>
        <taxon>Hexapoda</taxon>
        <taxon>Insecta</taxon>
        <taxon>Pterygota</taxon>
        <taxon>Neoptera</taxon>
        <taxon>Endopterygota</taxon>
        <taxon>Coleoptera</taxon>
        <taxon>Polyphaga</taxon>
        <taxon>Cucujiformia</taxon>
        <taxon>Chrysomeloidea</taxon>
        <taxon>Cerambycidae</taxon>
        <taxon>Lamiinae</taxon>
        <taxon>Monochamini</taxon>
        <taxon>Molorchus</taxon>
    </lineage>
</organism>
<evidence type="ECO:0000256" key="1">
    <source>
        <dbReference type="ARBA" id="ARBA00022598"/>
    </source>
</evidence>
<dbReference type="Proteomes" id="UP001162164">
    <property type="component" value="Unassembled WGS sequence"/>
</dbReference>
<comment type="caution">
    <text evidence="4">The sequence shown here is derived from an EMBL/GenBank/DDBJ whole genome shotgun (WGS) entry which is preliminary data.</text>
</comment>
<keyword evidence="5" id="KW-1185">Reference proteome</keyword>
<evidence type="ECO:0008006" key="6">
    <source>
        <dbReference type="Google" id="ProtNLM"/>
    </source>
</evidence>
<dbReference type="InterPro" id="IPR036615">
    <property type="entry name" value="Mur_ligase_C_dom_sf"/>
</dbReference>
<evidence type="ECO:0000256" key="2">
    <source>
        <dbReference type="ARBA" id="ARBA00022741"/>
    </source>
</evidence>
<dbReference type="PANTHER" id="PTHR11136">
    <property type="entry name" value="FOLYLPOLYGLUTAMATE SYNTHASE-RELATED"/>
    <property type="match status" value="1"/>
</dbReference>
<dbReference type="EMBL" id="JAPWTJ010000010">
    <property type="protein sequence ID" value="KAJ8985656.1"/>
    <property type="molecule type" value="Genomic_DNA"/>
</dbReference>
<dbReference type="SUPFAM" id="SSF53244">
    <property type="entry name" value="MurD-like peptide ligases, peptide-binding domain"/>
    <property type="match status" value="1"/>
</dbReference>
<proteinExistence type="predicted"/>
<dbReference type="Gene3D" id="3.90.190.20">
    <property type="entry name" value="Mur ligase, C-terminal domain"/>
    <property type="match status" value="1"/>
</dbReference>
<gene>
    <name evidence="4" type="ORF">NQ317_015152</name>
</gene>
<protein>
    <recommendedName>
        <fullName evidence="6">Folylpolyglutamate synthase</fullName>
    </recommendedName>
</protein>